<gene>
    <name evidence="3" type="ORF">TRUGW13939_00299</name>
</gene>
<feature type="domain" description="Serine hydrolase" evidence="2">
    <location>
        <begin position="2"/>
        <end position="228"/>
    </location>
</feature>
<dbReference type="RefSeq" id="XP_035339402.1">
    <property type="nucleotide sequence ID" value="XM_035483509.1"/>
</dbReference>
<dbReference type="GO" id="GO:0016787">
    <property type="term" value="F:hydrolase activity"/>
    <property type="evidence" value="ECO:0007669"/>
    <property type="project" value="UniProtKB-KW"/>
</dbReference>
<dbReference type="SUPFAM" id="SSF53474">
    <property type="entry name" value="alpha/beta-Hydrolases"/>
    <property type="match status" value="1"/>
</dbReference>
<keyword evidence="4" id="KW-1185">Reference proteome</keyword>
<dbReference type="KEGG" id="trg:TRUGW13939_00299"/>
<dbReference type="Gene3D" id="3.40.50.1820">
    <property type="entry name" value="alpha/beta hydrolase"/>
    <property type="match status" value="1"/>
</dbReference>
<dbReference type="PANTHER" id="PTHR48070">
    <property type="entry name" value="ESTERASE OVCA2"/>
    <property type="match status" value="1"/>
</dbReference>
<dbReference type="InterPro" id="IPR029058">
    <property type="entry name" value="AB_hydrolase_fold"/>
</dbReference>
<protein>
    <recommendedName>
        <fullName evidence="2">Serine hydrolase domain-containing protein</fullName>
    </recommendedName>
</protein>
<sequence>MQFLCLHGALGNRDTIRIQLEPLQKELASGQVAEFHYTNAPFEANPPPGFREYFGLGPYFRWVDDEGAAEDSMLARIRELPVRRTPEDVMRHLMNKEIKWKNRNSVIQFLDDLLDKHPEIEGIVGYSEGSAMAATYIIDEQRRLKETGRTRRIKCAIFFTGWPPISNGNGPILSDESDVVVDVPTLHVVGANDPYCQGALALYNVCDPDVAMMFDTGKGHTVPRDAVVISELANEVKELIENTNSM</sequence>
<dbReference type="GO" id="GO:0005634">
    <property type="term" value="C:nucleus"/>
    <property type="evidence" value="ECO:0007669"/>
    <property type="project" value="TreeGrafter"/>
</dbReference>
<keyword evidence="1" id="KW-0378">Hydrolase</keyword>
<accession>A0A7H8QJ52</accession>
<dbReference type="EMBL" id="CP055898">
    <property type="protein sequence ID" value="QKX53223.1"/>
    <property type="molecule type" value="Genomic_DNA"/>
</dbReference>
<dbReference type="Proteomes" id="UP000509510">
    <property type="component" value="Chromosome I"/>
</dbReference>
<dbReference type="GO" id="GO:0005737">
    <property type="term" value="C:cytoplasm"/>
    <property type="evidence" value="ECO:0007669"/>
    <property type="project" value="TreeGrafter"/>
</dbReference>
<dbReference type="InterPro" id="IPR050593">
    <property type="entry name" value="LovG"/>
</dbReference>
<dbReference type="OrthoDB" id="414698at2759"/>
<evidence type="ECO:0000313" key="4">
    <source>
        <dbReference type="Proteomes" id="UP000509510"/>
    </source>
</evidence>
<proteinExistence type="predicted"/>
<dbReference type="GO" id="GO:0019748">
    <property type="term" value="P:secondary metabolic process"/>
    <property type="evidence" value="ECO:0007669"/>
    <property type="project" value="TreeGrafter"/>
</dbReference>
<dbReference type="Pfam" id="PF03959">
    <property type="entry name" value="FSH1"/>
    <property type="match status" value="1"/>
</dbReference>
<name>A0A7H8QJ52_TALRU</name>
<dbReference type="AlphaFoldDB" id="A0A7H8QJ52"/>
<evidence type="ECO:0000313" key="3">
    <source>
        <dbReference type="EMBL" id="QKX53223.1"/>
    </source>
</evidence>
<dbReference type="InterPro" id="IPR005645">
    <property type="entry name" value="FSH-like_dom"/>
</dbReference>
<dbReference type="PANTHER" id="PTHR48070:SF4">
    <property type="entry name" value="ESTERASE ALNB"/>
    <property type="match status" value="1"/>
</dbReference>
<organism evidence="3 4">
    <name type="scientific">Talaromyces rugulosus</name>
    <name type="common">Penicillium rugulosum</name>
    <dbReference type="NCBI Taxonomy" id="121627"/>
    <lineage>
        <taxon>Eukaryota</taxon>
        <taxon>Fungi</taxon>
        <taxon>Dikarya</taxon>
        <taxon>Ascomycota</taxon>
        <taxon>Pezizomycotina</taxon>
        <taxon>Eurotiomycetes</taxon>
        <taxon>Eurotiomycetidae</taxon>
        <taxon>Eurotiales</taxon>
        <taxon>Trichocomaceae</taxon>
        <taxon>Talaromyces</taxon>
        <taxon>Talaromyces sect. Islandici</taxon>
    </lineage>
</organism>
<reference evidence="4" key="1">
    <citation type="submission" date="2020-06" db="EMBL/GenBank/DDBJ databases">
        <title>A chromosome-scale genome assembly of Talaromyces rugulosus W13939.</title>
        <authorList>
            <person name="Wang B."/>
            <person name="Guo L."/>
            <person name="Ye K."/>
            <person name="Wang L."/>
        </authorList>
    </citation>
    <scope>NUCLEOTIDE SEQUENCE [LARGE SCALE GENOMIC DNA]</scope>
    <source>
        <strain evidence="4">W13939</strain>
    </source>
</reference>
<evidence type="ECO:0000259" key="2">
    <source>
        <dbReference type="Pfam" id="PF03959"/>
    </source>
</evidence>
<dbReference type="GeneID" id="55987814"/>
<evidence type="ECO:0000256" key="1">
    <source>
        <dbReference type="ARBA" id="ARBA00022801"/>
    </source>
</evidence>